<dbReference type="Proteomes" id="UP001589862">
    <property type="component" value="Unassembled WGS sequence"/>
</dbReference>
<protein>
    <recommendedName>
        <fullName evidence="3">DUF4253 domain-containing protein</fullName>
    </recommendedName>
</protein>
<evidence type="ECO:0000313" key="1">
    <source>
        <dbReference type="EMBL" id="MFC0581739.1"/>
    </source>
</evidence>
<evidence type="ECO:0008006" key="3">
    <source>
        <dbReference type="Google" id="ProtNLM"/>
    </source>
</evidence>
<proteinExistence type="predicted"/>
<reference evidence="1 2" key="1">
    <citation type="submission" date="2024-09" db="EMBL/GenBank/DDBJ databases">
        <authorList>
            <person name="Sun Q."/>
            <person name="Mori K."/>
        </authorList>
    </citation>
    <scope>NUCLEOTIDE SEQUENCE [LARGE SCALE GENOMIC DNA]</scope>
    <source>
        <strain evidence="1 2">NCAIM B.02604</strain>
    </source>
</reference>
<name>A0ABV6P9E2_9MICC</name>
<keyword evidence="2" id="KW-1185">Reference proteome</keyword>
<dbReference type="EMBL" id="JBHLUB010000024">
    <property type="protein sequence ID" value="MFC0581739.1"/>
    <property type="molecule type" value="Genomic_DNA"/>
</dbReference>
<comment type="caution">
    <text evidence="1">The sequence shown here is derived from an EMBL/GenBank/DDBJ whole genome shotgun (WGS) entry which is preliminary data.</text>
</comment>
<accession>A0ABV6P9E2</accession>
<gene>
    <name evidence="1" type="ORF">ACFFFR_04990</name>
</gene>
<evidence type="ECO:0000313" key="2">
    <source>
        <dbReference type="Proteomes" id="UP001589862"/>
    </source>
</evidence>
<organism evidence="1 2">
    <name type="scientific">Micrococcoides hystricis</name>
    <dbReference type="NCBI Taxonomy" id="1572761"/>
    <lineage>
        <taxon>Bacteria</taxon>
        <taxon>Bacillati</taxon>
        <taxon>Actinomycetota</taxon>
        <taxon>Actinomycetes</taxon>
        <taxon>Micrococcales</taxon>
        <taxon>Micrococcaceae</taxon>
        <taxon>Micrococcoides</taxon>
    </lineage>
</organism>
<sequence>MHLTRSEDDLISILAGGTIEARAPYGAGRYYPEVQHLHRSVCLTEIPLHELGRMTQHRPWGIVFDKEKLRGKFNAQPVWYVSDPSPQWQALHAAMDGAARKSDAPLWRLTPFIESVRSLQSGNPNDWRWEREWRVCGDLEFELSDIAMIISSEAGATAIVDEVSVGLPWVSPDGGRAQWADGFTDGWDAAIDKMLDRFFETFTSLDNSGMPWDSEDKAYVQLVEFYETADAMDEVFGYLLPDLHEAIESALNDESYQWCLTFDLEHWGD</sequence>
<dbReference type="RefSeq" id="WP_377458420.1">
    <property type="nucleotide sequence ID" value="NZ_JBHLUB010000024.1"/>
</dbReference>